<evidence type="ECO:0000313" key="12">
    <source>
        <dbReference type="Proteomes" id="UP000233365"/>
    </source>
</evidence>
<dbReference type="EMBL" id="PGTS01000003">
    <property type="protein sequence ID" value="PKR50196.1"/>
    <property type="molecule type" value="Genomic_DNA"/>
</dbReference>
<dbReference type="CDD" id="cd08704">
    <property type="entry name" value="Met_tRNA_FMT_C"/>
    <property type="match status" value="1"/>
</dbReference>
<gene>
    <name evidence="8" type="primary">fmt</name>
    <name evidence="11" type="ORF">CU041_10895</name>
</gene>
<comment type="function">
    <text evidence="1 8">Attaches a formyl group to the free amino group of methionyl-tRNA(fMet). The formyl group appears to play a dual role in the initiator identity of N-formylmethionyl-tRNA by promoting its recognition by IF2 and preventing the misappropriation of this tRNA by the elongation apparatus.</text>
</comment>
<dbReference type="InterPro" id="IPR011034">
    <property type="entry name" value="Formyl_transferase-like_C_sf"/>
</dbReference>
<comment type="similarity">
    <text evidence="2 8">Belongs to the Fmt family.</text>
</comment>
<evidence type="ECO:0000256" key="1">
    <source>
        <dbReference type="ARBA" id="ARBA00002606"/>
    </source>
</evidence>
<name>A0ABX4R908_9PROT</name>
<reference evidence="11 12" key="1">
    <citation type="submission" date="2017-11" db="EMBL/GenBank/DDBJ databases">
        <title>Biodiversity and function of Thalassospira species in the particle-attached aromatic-hydrocarbon-degrading consortia from the surface seawater of the China South Sea.</title>
        <authorList>
            <person name="Dong C."/>
            <person name="Liu R."/>
            <person name="Shao Z."/>
        </authorList>
    </citation>
    <scope>NUCLEOTIDE SEQUENCE [LARGE SCALE GENOMIC DNA]</scope>
    <source>
        <strain evidence="11 12">139Z-12</strain>
    </source>
</reference>
<dbReference type="Proteomes" id="UP000233365">
    <property type="component" value="Unassembled WGS sequence"/>
</dbReference>
<dbReference type="PANTHER" id="PTHR11138">
    <property type="entry name" value="METHIONYL-TRNA FORMYLTRANSFERASE"/>
    <property type="match status" value="1"/>
</dbReference>
<keyword evidence="6 8" id="KW-0648">Protein biosynthesis</keyword>
<evidence type="ECO:0000256" key="8">
    <source>
        <dbReference type="HAMAP-Rule" id="MF_00182"/>
    </source>
</evidence>
<dbReference type="InterPro" id="IPR005794">
    <property type="entry name" value="Fmt"/>
</dbReference>
<evidence type="ECO:0000256" key="4">
    <source>
        <dbReference type="ARBA" id="ARBA00016014"/>
    </source>
</evidence>
<dbReference type="InterPro" id="IPR037022">
    <property type="entry name" value="Formyl_trans_C_sf"/>
</dbReference>
<organism evidence="11 12">
    <name type="scientific">Thalassospira povalilytica</name>
    <dbReference type="NCBI Taxonomy" id="732237"/>
    <lineage>
        <taxon>Bacteria</taxon>
        <taxon>Pseudomonadati</taxon>
        <taxon>Pseudomonadota</taxon>
        <taxon>Alphaproteobacteria</taxon>
        <taxon>Rhodospirillales</taxon>
        <taxon>Thalassospiraceae</taxon>
        <taxon>Thalassospira</taxon>
    </lineage>
</organism>
<dbReference type="CDD" id="cd08646">
    <property type="entry name" value="FMT_core_Met-tRNA-FMT_N"/>
    <property type="match status" value="1"/>
</dbReference>
<keyword evidence="12" id="KW-1185">Reference proteome</keyword>
<evidence type="ECO:0000259" key="9">
    <source>
        <dbReference type="Pfam" id="PF00551"/>
    </source>
</evidence>
<dbReference type="PROSITE" id="PS00373">
    <property type="entry name" value="GART"/>
    <property type="match status" value="1"/>
</dbReference>
<dbReference type="Gene3D" id="3.10.25.10">
    <property type="entry name" value="Formyl transferase, C-terminal domain"/>
    <property type="match status" value="1"/>
</dbReference>
<comment type="catalytic activity">
    <reaction evidence="7 8">
        <text>L-methionyl-tRNA(fMet) + (6R)-10-formyltetrahydrofolate = N-formyl-L-methionyl-tRNA(fMet) + (6S)-5,6,7,8-tetrahydrofolate + H(+)</text>
        <dbReference type="Rhea" id="RHEA:24380"/>
        <dbReference type="Rhea" id="RHEA-COMP:9952"/>
        <dbReference type="Rhea" id="RHEA-COMP:9953"/>
        <dbReference type="ChEBI" id="CHEBI:15378"/>
        <dbReference type="ChEBI" id="CHEBI:57453"/>
        <dbReference type="ChEBI" id="CHEBI:78530"/>
        <dbReference type="ChEBI" id="CHEBI:78844"/>
        <dbReference type="ChEBI" id="CHEBI:195366"/>
        <dbReference type="EC" id="2.1.2.9"/>
    </reaction>
</comment>
<protein>
    <recommendedName>
        <fullName evidence="4 8">Methionyl-tRNA formyltransferase</fullName>
        <ecNumber evidence="3 8">2.1.2.9</ecNumber>
    </recommendedName>
</protein>
<dbReference type="InterPro" id="IPR041711">
    <property type="entry name" value="Met-tRNA-FMT_N"/>
</dbReference>
<evidence type="ECO:0000256" key="7">
    <source>
        <dbReference type="ARBA" id="ARBA00048558"/>
    </source>
</evidence>
<evidence type="ECO:0000256" key="5">
    <source>
        <dbReference type="ARBA" id="ARBA00022679"/>
    </source>
</evidence>
<evidence type="ECO:0000259" key="10">
    <source>
        <dbReference type="Pfam" id="PF02911"/>
    </source>
</evidence>
<keyword evidence="5 8" id="KW-0808">Transferase</keyword>
<dbReference type="InterPro" id="IPR001555">
    <property type="entry name" value="GART_AS"/>
</dbReference>
<dbReference type="InterPro" id="IPR044135">
    <property type="entry name" value="Met-tRNA-FMT_C"/>
</dbReference>
<dbReference type="InterPro" id="IPR002376">
    <property type="entry name" value="Formyl_transf_N"/>
</dbReference>
<evidence type="ECO:0000256" key="2">
    <source>
        <dbReference type="ARBA" id="ARBA00010699"/>
    </source>
</evidence>
<evidence type="ECO:0000256" key="3">
    <source>
        <dbReference type="ARBA" id="ARBA00012261"/>
    </source>
</evidence>
<dbReference type="SUPFAM" id="SSF53328">
    <property type="entry name" value="Formyltransferase"/>
    <property type="match status" value="1"/>
</dbReference>
<feature type="binding site" evidence="8">
    <location>
        <begin position="118"/>
        <end position="121"/>
    </location>
    <ligand>
        <name>(6S)-5,6,7,8-tetrahydrofolate</name>
        <dbReference type="ChEBI" id="CHEBI:57453"/>
    </ligand>
</feature>
<sequence length="314" mass="33480">MNGRDDMTKLRIAFMGTPDFALVALKDLVAAGHDVVCVYSQPPRPAGRGHKETPSPVHAWAADQGIEVRHPVSLKSDAEKQAFADLDLDVAVVAAYGLILPKAILDAPKYGCLNIHASLLPRWRGAAPIQRAILAGDDATGVTIMQMDVGLDTGDMLLIRDIPITGETYANALHDDLAALGGEMIVEALEKLPKGELVATKQPEEGVTYAAKLERAEAKLDFADDAASLERKIRAFTPWPGAYFELGKERIKVQAAEVTDQSGPVGEILDDALTIGCGSGALRPTRIQRPGKAAMDTDAVLRGYDKLAKGVVLG</sequence>
<dbReference type="InterPro" id="IPR005793">
    <property type="entry name" value="Formyl_trans_C"/>
</dbReference>
<dbReference type="NCBIfam" id="TIGR00460">
    <property type="entry name" value="fmt"/>
    <property type="match status" value="1"/>
</dbReference>
<comment type="caution">
    <text evidence="11">The sequence shown here is derived from an EMBL/GenBank/DDBJ whole genome shotgun (WGS) entry which is preliminary data.</text>
</comment>
<dbReference type="HAMAP" id="MF_00182">
    <property type="entry name" value="Formyl_trans"/>
    <property type="match status" value="1"/>
</dbReference>
<feature type="domain" description="Formyl transferase C-terminal" evidence="10">
    <location>
        <begin position="212"/>
        <end position="304"/>
    </location>
</feature>
<dbReference type="Gene3D" id="3.40.50.170">
    <property type="entry name" value="Formyl transferase, N-terminal domain"/>
    <property type="match status" value="1"/>
</dbReference>
<dbReference type="InterPro" id="IPR036477">
    <property type="entry name" value="Formyl_transf_N_sf"/>
</dbReference>
<accession>A0ABX4R908</accession>
<proteinExistence type="inferred from homology"/>
<dbReference type="Pfam" id="PF02911">
    <property type="entry name" value="Formyl_trans_C"/>
    <property type="match status" value="1"/>
</dbReference>
<dbReference type="EC" id="2.1.2.9" evidence="3 8"/>
<dbReference type="PANTHER" id="PTHR11138:SF5">
    <property type="entry name" value="METHIONYL-TRNA FORMYLTRANSFERASE, MITOCHONDRIAL"/>
    <property type="match status" value="1"/>
</dbReference>
<dbReference type="Pfam" id="PF00551">
    <property type="entry name" value="Formyl_trans_N"/>
    <property type="match status" value="1"/>
</dbReference>
<evidence type="ECO:0000313" key="11">
    <source>
        <dbReference type="EMBL" id="PKR50196.1"/>
    </source>
</evidence>
<feature type="domain" description="Formyl transferase N-terminal" evidence="9">
    <location>
        <begin position="11"/>
        <end position="189"/>
    </location>
</feature>
<dbReference type="SUPFAM" id="SSF50486">
    <property type="entry name" value="FMT C-terminal domain-like"/>
    <property type="match status" value="1"/>
</dbReference>
<evidence type="ECO:0000256" key="6">
    <source>
        <dbReference type="ARBA" id="ARBA00022917"/>
    </source>
</evidence>